<organism evidence="1 2">
    <name type="scientific">Fusarium oxysporum f. sp. raphani 54005</name>
    <dbReference type="NCBI Taxonomy" id="1089458"/>
    <lineage>
        <taxon>Eukaryota</taxon>
        <taxon>Fungi</taxon>
        <taxon>Dikarya</taxon>
        <taxon>Ascomycota</taxon>
        <taxon>Pezizomycotina</taxon>
        <taxon>Sordariomycetes</taxon>
        <taxon>Hypocreomycetidae</taxon>
        <taxon>Hypocreales</taxon>
        <taxon>Nectriaceae</taxon>
        <taxon>Fusarium</taxon>
        <taxon>Fusarium oxysporum species complex</taxon>
    </lineage>
</organism>
<dbReference type="HOGENOM" id="CLU_3384835_0_0_1"/>
<gene>
    <name evidence="1" type="ORF">FOQG_02985</name>
</gene>
<evidence type="ECO:0000313" key="2">
    <source>
        <dbReference type="Proteomes" id="UP000030663"/>
    </source>
</evidence>
<dbReference type="Proteomes" id="UP000030663">
    <property type="component" value="Unassembled WGS sequence"/>
</dbReference>
<keyword evidence="2" id="KW-1185">Reference proteome</keyword>
<accession>X0D4C4</accession>
<reference evidence="1 2" key="1">
    <citation type="submission" date="2011-11" db="EMBL/GenBank/DDBJ databases">
        <title>The Genome Sequence of Fusarium oxysporum PHW815.</title>
        <authorList>
            <consortium name="The Broad Institute Genome Sequencing Platform"/>
            <person name="Ma L.-J."/>
            <person name="Gale L.R."/>
            <person name="Schwartz D.C."/>
            <person name="Zhou S."/>
            <person name="Corby-Kistler H."/>
            <person name="Young S.K."/>
            <person name="Zeng Q."/>
            <person name="Gargeya S."/>
            <person name="Fitzgerald M."/>
            <person name="Haas B."/>
            <person name="Abouelleil A."/>
            <person name="Alvarado L."/>
            <person name="Arachchi H.M."/>
            <person name="Berlin A."/>
            <person name="Brown A."/>
            <person name="Chapman S.B."/>
            <person name="Chen Z."/>
            <person name="Dunbar C."/>
            <person name="Freedman E."/>
            <person name="Gearin G."/>
            <person name="Goldberg J."/>
            <person name="Griggs A."/>
            <person name="Gujja S."/>
            <person name="Heiman D."/>
            <person name="Howarth C."/>
            <person name="Larson L."/>
            <person name="Lui A."/>
            <person name="MacDonald P.J.P."/>
            <person name="Montmayeur A."/>
            <person name="Murphy C."/>
            <person name="Neiman D."/>
            <person name="Pearson M."/>
            <person name="Priest M."/>
            <person name="Roberts A."/>
            <person name="Saif S."/>
            <person name="Shea T."/>
            <person name="Shenoy N."/>
            <person name="Sisk P."/>
            <person name="Stolte C."/>
            <person name="Sykes S."/>
            <person name="Wortman J."/>
            <person name="Nusbaum C."/>
            <person name="Birren B."/>
        </authorList>
    </citation>
    <scope>NUCLEOTIDE SEQUENCE [LARGE SCALE GENOMIC DNA]</scope>
    <source>
        <strain evidence="1 2">54005</strain>
    </source>
</reference>
<proteinExistence type="predicted"/>
<dbReference type="AlphaFoldDB" id="X0D4C4"/>
<protein>
    <submittedName>
        <fullName evidence="1">Uncharacterized protein</fullName>
    </submittedName>
</protein>
<evidence type="ECO:0000313" key="1">
    <source>
        <dbReference type="EMBL" id="EXK97984.1"/>
    </source>
</evidence>
<name>X0D4C4_FUSOX</name>
<dbReference type="EMBL" id="JH658364">
    <property type="protein sequence ID" value="EXK97984.1"/>
    <property type="molecule type" value="Genomic_DNA"/>
</dbReference>
<sequence length="33" mass="3667">MLNPEPFGGTAKMMLSRPRGIILYTVFLLAECP</sequence>